<reference evidence="1" key="2">
    <citation type="journal article" date="2015" name="Fish Shellfish Immunol.">
        <title>Early steps in the European eel (Anguilla anguilla)-Vibrio vulnificus interaction in the gills: Role of the RtxA13 toxin.</title>
        <authorList>
            <person name="Callol A."/>
            <person name="Pajuelo D."/>
            <person name="Ebbesson L."/>
            <person name="Teles M."/>
            <person name="MacKenzie S."/>
            <person name="Amaro C."/>
        </authorList>
    </citation>
    <scope>NUCLEOTIDE SEQUENCE</scope>
</reference>
<organism evidence="1">
    <name type="scientific">Anguilla anguilla</name>
    <name type="common">European freshwater eel</name>
    <name type="synonym">Muraena anguilla</name>
    <dbReference type="NCBI Taxonomy" id="7936"/>
    <lineage>
        <taxon>Eukaryota</taxon>
        <taxon>Metazoa</taxon>
        <taxon>Chordata</taxon>
        <taxon>Craniata</taxon>
        <taxon>Vertebrata</taxon>
        <taxon>Euteleostomi</taxon>
        <taxon>Actinopterygii</taxon>
        <taxon>Neopterygii</taxon>
        <taxon>Teleostei</taxon>
        <taxon>Anguilliformes</taxon>
        <taxon>Anguillidae</taxon>
        <taxon>Anguilla</taxon>
    </lineage>
</organism>
<protein>
    <submittedName>
        <fullName evidence="1">Uncharacterized protein</fullName>
    </submittedName>
</protein>
<evidence type="ECO:0000313" key="1">
    <source>
        <dbReference type="EMBL" id="JAI08252.1"/>
    </source>
</evidence>
<dbReference type="AlphaFoldDB" id="A0A0E9Y0S4"/>
<dbReference type="EMBL" id="GBXM01000326">
    <property type="protein sequence ID" value="JAI08252.1"/>
    <property type="molecule type" value="Transcribed_RNA"/>
</dbReference>
<accession>A0A0E9Y0S4</accession>
<proteinExistence type="predicted"/>
<reference evidence="1" key="1">
    <citation type="submission" date="2014-11" db="EMBL/GenBank/DDBJ databases">
        <authorList>
            <person name="Amaro Gonzalez C."/>
        </authorList>
    </citation>
    <scope>NUCLEOTIDE SEQUENCE</scope>
</reference>
<sequence length="39" mass="4354">MQRKTLPGGREGNSWPLLKTVNIVHCGVMNLKKLNSGYL</sequence>
<name>A0A0E9Y0S4_ANGAN</name>